<dbReference type="SUPFAM" id="SSF75217">
    <property type="entry name" value="alpha/beta knot"/>
    <property type="match status" value="1"/>
</dbReference>
<feature type="binding site" evidence="7">
    <location>
        <position position="101"/>
    </location>
    <ligand>
        <name>S-adenosyl-L-methionine</name>
        <dbReference type="ChEBI" id="CHEBI:59789"/>
    </ligand>
</feature>
<comment type="similarity">
    <text evidence="6 7">Belongs to the RNA methyltransferase RlmH family.</text>
</comment>
<dbReference type="Pfam" id="PF02590">
    <property type="entry name" value="SPOUT_MTase"/>
    <property type="match status" value="1"/>
</dbReference>
<dbReference type="InterPro" id="IPR003742">
    <property type="entry name" value="RlmH-like"/>
</dbReference>
<dbReference type="InterPro" id="IPR029026">
    <property type="entry name" value="tRNA_m1G_MTases_N"/>
</dbReference>
<evidence type="ECO:0000256" key="1">
    <source>
        <dbReference type="ARBA" id="ARBA00022490"/>
    </source>
</evidence>
<dbReference type="Gene3D" id="3.40.1280.10">
    <property type="match status" value="1"/>
</dbReference>
<dbReference type="EMBL" id="DVOH01000040">
    <property type="protein sequence ID" value="HIV00556.1"/>
    <property type="molecule type" value="Genomic_DNA"/>
</dbReference>
<dbReference type="AlphaFoldDB" id="A0A9D1NDH0"/>
<evidence type="ECO:0000256" key="6">
    <source>
        <dbReference type="ARBA" id="ARBA00038303"/>
    </source>
</evidence>
<gene>
    <name evidence="7" type="primary">rlmH</name>
    <name evidence="8" type="ORF">IAB14_05560</name>
</gene>
<dbReference type="PIRSF" id="PIRSF004505">
    <property type="entry name" value="MT_bac"/>
    <property type="match status" value="1"/>
</dbReference>
<dbReference type="InterPro" id="IPR029028">
    <property type="entry name" value="Alpha/beta_knot_MTases"/>
</dbReference>
<dbReference type="Proteomes" id="UP000886891">
    <property type="component" value="Unassembled WGS sequence"/>
</dbReference>
<proteinExistence type="inferred from homology"/>
<sequence>MKIRIVTVGKLKEKYWADAVEEYRKRLTRFADISIVETEEASRLPTPDAIRRKEGEGILAKLKGYVILTDLGGDMPDSEGFAALFEKARERGVSEISVVIGGSHGVSEEVRKAADVRVSFGRMTYPHQLMRVIVAEQIYRAMTISAGTAYHK</sequence>
<name>A0A9D1NDH0_9FIRM</name>
<evidence type="ECO:0000313" key="8">
    <source>
        <dbReference type="EMBL" id="HIV00556.1"/>
    </source>
</evidence>
<evidence type="ECO:0000256" key="4">
    <source>
        <dbReference type="ARBA" id="ARBA00022679"/>
    </source>
</evidence>
<dbReference type="GO" id="GO:0070038">
    <property type="term" value="F:rRNA (pseudouridine-N3-)-methyltransferase activity"/>
    <property type="evidence" value="ECO:0007669"/>
    <property type="project" value="UniProtKB-UniRule"/>
</dbReference>
<dbReference type="GO" id="GO:0005737">
    <property type="term" value="C:cytoplasm"/>
    <property type="evidence" value="ECO:0007669"/>
    <property type="project" value="UniProtKB-SubCell"/>
</dbReference>
<comment type="subcellular location">
    <subcellularLocation>
        <location evidence="7">Cytoplasm</location>
    </subcellularLocation>
</comment>
<comment type="catalytic activity">
    <reaction evidence="7">
        <text>pseudouridine(1915) in 23S rRNA + S-adenosyl-L-methionine = N(3)-methylpseudouridine(1915) in 23S rRNA + S-adenosyl-L-homocysteine + H(+)</text>
        <dbReference type="Rhea" id="RHEA:42752"/>
        <dbReference type="Rhea" id="RHEA-COMP:10221"/>
        <dbReference type="Rhea" id="RHEA-COMP:10222"/>
        <dbReference type="ChEBI" id="CHEBI:15378"/>
        <dbReference type="ChEBI" id="CHEBI:57856"/>
        <dbReference type="ChEBI" id="CHEBI:59789"/>
        <dbReference type="ChEBI" id="CHEBI:65314"/>
        <dbReference type="ChEBI" id="CHEBI:74486"/>
        <dbReference type="EC" id="2.1.1.177"/>
    </reaction>
</comment>
<dbReference type="PANTHER" id="PTHR33603:SF1">
    <property type="entry name" value="RIBOSOMAL RNA LARGE SUBUNIT METHYLTRANSFERASE H"/>
    <property type="match status" value="1"/>
</dbReference>
<evidence type="ECO:0000313" key="9">
    <source>
        <dbReference type="Proteomes" id="UP000886891"/>
    </source>
</evidence>
<reference evidence="8" key="1">
    <citation type="submission" date="2020-10" db="EMBL/GenBank/DDBJ databases">
        <authorList>
            <person name="Gilroy R."/>
        </authorList>
    </citation>
    <scope>NUCLEOTIDE SEQUENCE</scope>
    <source>
        <strain evidence="8">23406</strain>
    </source>
</reference>
<keyword evidence="4 7" id="KW-0808">Transferase</keyword>
<dbReference type="CDD" id="cd18081">
    <property type="entry name" value="RlmH-like"/>
    <property type="match status" value="1"/>
</dbReference>
<dbReference type="EC" id="2.1.1.177" evidence="7"/>
<evidence type="ECO:0000256" key="7">
    <source>
        <dbReference type="HAMAP-Rule" id="MF_00658"/>
    </source>
</evidence>
<keyword evidence="1 7" id="KW-0963">Cytoplasm</keyword>
<protein>
    <recommendedName>
        <fullName evidence="7">Ribosomal RNA large subunit methyltransferase H</fullName>
        <ecNumber evidence="7">2.1.1.177</ecNumber>
    </recommendedName>
    <alternativeName>
        <fullName evidence="7">23S rRNA (pseudouridine1915-N3)-methyltransferase</fullName>
    </alternativeName>
    <alternativeName>
        <fullName evidence="7">23S rRNA m3Psi1915 methyltransferase</fullName>
    </alternativeName>
    <alternativeName>
        <fullName evidence="7">rRNA (pseudouridine-N3-)-methyltransferase RlmH</fullName>
    </alternativeName>
</protein>
<evidence type="ECO:0000256" key="5">
    <source>
        <dbReference type="ARBA" id="ARBA00022691"/>
    </source>
</evidence>
<reference evidence="8" key="2">
    <citation type="journal article" date="2021" name="PeerJ">
        <title>Extensive microbial diversity within the chicken gut microbiome revealed by metagenomics and culture.</title>
        <authorList>
            <person name="Gilroy R."/>
            <person name="Ravi A."/>
            <person name="Getino M."/>
            <person name="Pursley I."/>
            <person name="Horton D.L."/>
            <person name="Alikhan N.F."/>
            <person name="Baker D."/>
            <person name="Gharbi K."/>
            <person name="Hall N."/>
            <person name="Watson M."/>
            <person name="Adriaenssens E.M."/>
            <person name="Foster-Nyarko E."/>
            <person name="Jarju S."/>
            <person name="Secka A."/>
            <person name="Antonio M."/>
            <person name="Oren A."/>
            <person name="Chaudhuri R.R."/>
            <person name="La Ragione R."/>
            <person name="Hildebrand F."/>
            <person name="Pallen M.J."/>
        </authorList>
    </citation>
    <scope>NUCLEOTIDE SEQUENCE</scope>
    <source>
        <strain evidence="8">23406</strain>
    </source>
</reference>
<keyword evidence="5 7" id="KW-0949">S-adenosyl-L-methionine</keyword>
<dbReference type="HAMAP" id="MF_00658">
    <property type="entry name" value="23SrRNA_methyltr_H"/>
    <property type="match status" value="1"/>
</dbReference>
<keyword evidence="2 7" id="KW-0698">rRNA processing</keyword>
<comment type="caution">
    <text evidence="7">Lacks conserved residue(s) required for the propagation of feature annotation.</text>
</comment>
<comment type="subunit">
    <text evidence="7">Homodimer.</text>
</comment>
<dbReference type="PANTHER" id="PTHR33603">
    <property type="entry name" value="METHYLTRANSFERASE"/>
    <property type="match status" value="1"/>
</dbReference>
<evidence type="ECO:0000256" key="3">
    <source>
        <dbReference type="ARBA" id="ARBA00022603"/>
    </source>
</evidence>
<comment type="function">
    <text evidence="7">Specifically methylates the pseudouridine at position 1915 (m3Psi1915) in 23S rRNA.</text>
</comment>
<accession>A0A9D1NDH0</accession>
<organism evidence="8 9">
    <name type="scientific">Candidatus Stercoripulliclostridium merdipullorum</name>
    <dbReference type="NCBI Taxonomy" id="2840952"/>
    <lineage>
        <taxon>Bacteria</taxon>
        <taxon>Bacillati</taxon>
        <taxon>Bacillota</taxon>
        <taxon>Clostridia</taxon>
        <taxon>Eubacteriales</taxon>
        <taxon>Candidatus Stercoripulliclostridium</taxon>
    </lineage>
</organism>
<keyword evidence="3 7" id="KW-0489">Methyltransferase</keyword>
<feature type="binding site" evidence="7">
    <location>
        <begin position="120"/>
        <end position="125"/>
    </location>
    <ligand>
        <name>S-adenosyl-L-methionine</name>
        <dbReference type="ChEBI" id="CHEBI:59789"/>
    </ligand>
</feature>
<comment type="caution">
    <text evidence="8">The sequence shown here is derived from an EMBL/GenBank/DDBJ whole genome shotgun (WGS) entry which is preliminary data.</text>
</comment>
<evidence type="ECO:0000256" key="2">
    <source>
        <dbReference type="ARBA" id="ARBA00022552"/>
    </source>
</evidence>